<feature type="region of interest" description="Disordered" evidence="1">
    <location>
        <begin position="83"/>
        <end position="183"/>
    </location>
</feature>
<dbReference type="AlphaFoldDB" id="A0A1D1XIJ5"/>
<protein>
    <submittedName>
        <fullName evidence="2">Uncharacterized protein</fullName>
    </submittedName>
</protein>
<accession>A0A1D1XIJ5</accession>
<evidence type="ECO:0000256" key="1">
    <source>
        <dbReference type="SAM" id="MobiDB-lite"/>
    </source>
</evidence>
<reference evidence="2" key="1">
    <citation type="submission" date="2015-07" db="EMBL/GenBank/DDBJ databases">
        <title>Transcriptome Assembly of Anthurium amnicola.</title>
        <authorList>
            <person name="Suzuki J."/>
        </authorList>
    </citation>
    <scope>NUCLEOTIDE SEQUENCE</scope>
</reference>
<name>A0A1D1XIJ5_9ARAE</name>
<feature type="non-terminal residue" evidence="2">
    <location>
        <position position="1"/>
    </location>
</feature>
<feature type="compositionally biased region" description="Low complexity" evidence="1">
    <location>
        <begin position="37"/>
        <end position="51"/>
    </location>
</feature>
<proteinExistence type="predicted"/>
<gene>
    <name evidence="2" type="ORF">g.162222</name>
</gene>
<dbReference type="EMBL" id="GDJX01025716">
    <property type="protein sequence ID" value="JAT42220.1"/>
    <property type="molecule type" value="Transcribed_RNA"/>
</dbReference>
<organism evidence="2">
    <name type="scientific">Anthurium amnicola</name>
    <dbReference type="NCBI Taxonomy" id="1678845"/>
    <lineage>
        <taxon>Eukaryota</taxon>
        <taxon>Viridiplantae</taxon>
        <taxon>Streptophyta</taxon>
        <taxon>Embryophyta</taxon>
        <taxon>Tracheophyta</taxon>
        <taxon>Spermatophyta</taxon>
        <taxon>Magnoliopsida</taxon>
        <taxon>Liliopsida</taxon>
        <taxon>Araceae</taxon>
        <taxon>Pothoideae</taxon>
        <taxon>Potheae</taxon>
        <taxon>Anthurium</taxon>
    </lineage>
</organism>
<sequence length="314" mass="34600">TQRERERGHGGILLPLRVAPPAAAARPCLPRLQLVLRQRQRQQQQQPSQGQHRARARRPGRAGALLRVRRLLLRHRVQLGVRPGAVPGRREPRRLLRLRRRRREGPPPGVPRRGRRPHLVRLLLRAVQGRRRGLPGPGRHGLRGHLRQRGDGAGGGEVRRGGRGADDEGEGGGGEEGGTGERADAVHPLRDHLRAGAVHRGPGAAGVRAVPGDGGGEAAGLLQVPEGVPDQLQQLQGAVRGVPLLLPPRLRQGHHPGLLHKACHQPLRHHEHPVSWSIKIMGYSLLLVQILIQKREPECVMLTFPFIKSVYFLF</sequence>
<feature type="region of interest" description="Disordered" evidence="1">
    <location>
        <begin position="37"/>
        <end position="62"/>
    </location>
</feature>
<evidence type="ECO:0000313" key="2">
    <source>
        <dbReference type="EMBL" id="JAT42220.1"/>
    </source>
</evidence>
<feature type="compositionally biased region" description="Basic and acidic residues" evidence="1">
    <location>
        <begin position="157"/>
        <end position="166"/>
    </location>
</feature>